<dbReference type="Proteomes" id="UP000245449">
    <property type="component" value="Unassembled WGS sequence"/>
</dbReference>
<evidence type="ECO:0000256" key="2">
    <source>
        <dbReference type="SAM" id="SignalP"/>
    </source>
</evidence>
<dbReference type="EMBL" id="QCZI01000013">
    <property type="protein sequence ID" value="PWA04512.1"/>
    <property type="molecule type" value="Genomic_DNA"/>
</dbReference>
<dbReference type="Pfam" id="PF18962">
    <property type="entry name" value="Por_Secre_tail"/>
    <property type="match status" value="1"/>
</dbReference>
<dbReference type="OrthoDB" id="9757947at2"/>
<feature type="chain" id="PRO_5015749361" description="Secretion system C-terminal sorting domain-containing protein" evidence="2">
    <location>
        <begin position="20"/>
        <end position="737"/>
    </location>
</feature>
<dbReference type="SUPFAM" id="SSF110296">
    <property type="entry name" value="Oligoxyloglucan reducing end-specific cellobiohydrolase"/>
    <property type="match status" value="2"/>
</dbReference>
<keyword evidence="5" id="KW-1185">Reference proteome</keyword>
<dbReference type="NCBIfam" id="TIGR04183">
    <property type="entry name" value="Por_Secre_tail"/>
    <property type="match status" value="1"/>
</dbReference>
<reference evidence="4 5" key="1">
    <citation type="submission" date="2018-04" db="EMBL/GenBank/DDBJ databases">
        <title>Flavobacterium sp. nov., isolated from glacier ice.</title>
        <authorList>
            <person name="Liu Q."/>
            <person name="Xin Y.-H."/>
        </authorList>
    </citation>
    <scope>NUCLEOTIDE SEQUENCE [LARGE SCALE GENOMIC DNA]</scope>
    <source>
        <strain evidence="4 5">RB1R5</strain>
    </source>
</reference>
<keyword evidence="1 2" id="KW-0732">Signal</keyword>
<comment type="caution">
    <text evidence="4">The sequence shown here is derived from an EMBL/GenBank/DDBJ whole genome shotgun (WGS) entry which is preliminary data.</text>
</comment>
<feature type="domain" description="Secretion system C-terminal sorting" evidence="3">
    <location>
        <begin position="659"/>
        <end position="735"/>
    </location>
</feature>
<protein>
    <recommendedName>
        <fullName evidence="3">Secretion system C-terminal sorting domain-containing protein</fullName>
    </recommendedName>
</protein>
<evidence type="ECO:0000259" key="3">
    <source>
        <dbReference type="Pfam" id="PF18962"/>
    </source>
</evidence>
<name>A0A2U1JHA3_9FLAO</name>
<dbReference type="RefSeq" id="WP_116725325.1">
    <property type="nucleotide sequence ID" value="NZ_QCZI01000013.1"/>
</dbReference>
<dbReference type="Gene3D" id="2.130.10.10">
    <property type="entry name" value="YVTN repeat-like/Quinoprotein amine dehydrogenase"/>
    <property type="match status" value="3"/>
</dbReference>
<feature type="signal peptide" evidence="2">
    <location>
        <begin position="1"/>
        <end position="19"/>
    </location>
</feature>
<proteinExistence type="predicted"/>
<evidence type="ECO:0000256" key="1">
    <source>
        <dbReference type="ARBA" id="ARBA00022729"/>
    </source>
</evidence>
<accession>A0A2U1JHA3</accession>
<evidence type="ECO:0000313" key="5">
    <source>
        <dbReference type="Proteomes" id="UP000245449"/>
    </source>
</evidence>
<evidence type="ECO:0000313" key="4">
    <source>
        <dbReference type="EMBL" id="PWA04512.1"/>
    </source>
</evidence>
<organism evidence="4 5">
    <name type="scientific">Flavobacterium psychrotolerans</name>
    <dbReference type="NCBI Taxonomy" id="2169410"/>
    <lineage>
        <taxon>Bacteria</taxon>
        <taxon>Pseudomonadati</taxon>
        <taxon>Bacteroidota</taxon>
        <taxon>Flavobacteriia</taxon>
        <taxon>Flavobacteriales</taxon>
        <taxon>Flavobacteriaceae</taxon>
        <taxon>Flavobacterium</taxon>
    </lineage>
</organism>
<dbReference type="InterPro" id="IPR015943">
    <property type="entry name" value="WD40/YVTN_repeat-like_dom_sf"/>
</dbReference>
<dbReference type="AlphaFoldDB" id="A0A2U1JHA3"/>
<sequence length="737" mass="79180">MKKTLLSLLLAISSGVAFAQWTQLPTEGGSIKDMITVPSGILLATEGGVFKSIDGGNTWAYSSNGLFAATSAISCGQFANTSTAYFVQTNNGIAKTTDNGTTWVAVGNTGMPTNSGNYSGLVSVSNKLYVCRYTAMNTYQIFTSITDGATWTAGATINSNSNNNSPKLFNVGGTIYVTLQDSIFTTTTGASLTAMSTTGFPVTGDQIGSLVGDSKYLYAGFENDGGSFLRYDMGTSIWESTTSGIPAFRFSAGPHLINNILYVSVLTTSMTLQTYTSSTQGATWNQITLPGLTKDFVEKIYSLGGSKMLLYNPVDELNTSTDNGSTWTQHITGFKAEVFRDTRGLTYSNGNLIASQDLSIVRSTNGGMDWVSANSGMPTTLFFNYSLYNANNTIYSSFMDLNGRYLYKSTDGAVSWKAATTPPGTNDIRFFGHSNTALFLRVGSAYYSSKDAGGSWTDITANLNVSYNYDIPFVSDGKNVYVLGKNGSTSQIFTSNNDGGTWNTVSMTGIPSPNGYIADNLFVSEGTLMSLWADFSSFPSTYKMCTYTGTDWTSVTVSGLPQNIVNTCTNCGGNYYDTGKWFSNASNLYFMTNQGLFYSTDKGATFNAYSSGFYPGVNVSRLASDGVKLFAGTEGNSIWSVTPPLGINGYSKSESLFDIYPNPAVDHVMVTYNADTIDATSKLIVTNMLGAIIQEVNLPARSNQMELSTSNLKSGIYFYTMTSNSKKSVTKKIVISK</sequence>
<dbReference type="InterPro" id="IPR026444">
    <property type="entry name" value="Secre_tail"/>
</dbReference>
<gene>
    <name evidence="4" type="ORF">DB895_10505</name>
</gene>